<feature type="binding site" evidence="8">
    <location>
        <position position="23"/>
    </location>
    <ligand>
        <name>3-phosphoshikimate</name>
        <dbReference type="ChEBI" id="CHEBI:145989"/>
    </ligand>
</feature>
<dbReference type="PANTHER" id="PTHR21090:SF5">
    <property type="entry name" value="PENTAFUNCTIONAL AROM POLYPEPTIDE"/>
    <property type="match status" value="1"/>
</dbReference>
<feature type="binding site" evidence="8">
    <location>
        <position position="169"/>
    </location>
    <ligand>
        <name>3-phosphoshikimate</name>
        <dbReference type="ChEBI" id="CHEBI:145989"/>
    </ligand>
</feature>
<dbReference type="Pfam" id="PF00275">
    <property type="entry name" value="EPSP_synthase"/>
    <property type="match status" value="1"/>
</dbReference>
<keyword evidence="5 8" id="KW-0808">Transferase</keyword>
<feature type="binding site" evidence="8">
    <location>
        <position position="171"/>
    </location>
    <ligand>
        <name>3-phosphoshikimate</name>
        <dbReference type="ChEBI" id="CHEBI:145989"/>
    </ligand>
</feature>
<dbReference type="Proteomes" id="UP000287243">
    <property type="component" value="Chromosome"/>
</dbReference>
<feature type="binding site" evidence="8">
    <location>
        <position position="22"/>
    </location>
    <ligand>
        <name>3-phosphoshikimate</name>
        <dbReference type="ChEBI" id="CHEBI:145989"/>
    </ligand>
</feature>
<dbReference type="GO" id="GO:0008652">
    <property type="term" value="P:amino acid biosynthetic process"/>
    <property type="evidence" value="ECO:0007669"/>
    <property type="project" value="UniProtKB-KW"/>
</dbReference>
<keyword evidence="4 8" id="KW-0028">Amino-acid biosynthesis</keyword>
<evidence type="ECO:0000313" key="11">
    <source>
        <dbReference type="Proteomes" id="UP000287243"/>
    </source>
</evidence>
<dbReference type="GO" id="GO:0003866">
    <property type="term" value="F:3-phosphoshikimate 1-carboxyvinyltransferase activity"/>
    <property type="evidence" value="ECO:0007669"/>
    <property type="project" value="UniProtKB-UniRule"/>
</dbReference>
<evidence type="ECO:0000256" key="8">
    <source>
        <dbReference type="HAMAP-Rule" id="MF_00210"/>
    </source>
</evidence>
<feature type="binding site" evidence="8">
    <location>
        <position position="343"/>
    </location>
    <ligand>
        <name>3-phosphoshikimate</name>
        <dbReference type="ChEBI" id="CHEBI:145989"/>
    </ligand>
</feature>
<evidence type="ECO:0000256" key="6">
    <source>
        <dbReference type="ARBA" id="ARBA00023141"/>
    </source>
</evidence>
<keyword evidence="11" id="KW-1185">Reference proteome</keyword>
<dbReference type="InterPro" id="IPR006264">
    <property type="entry name" value="EPSP_synthase"/>
</dbReference>
<feature type="domain" description="Enolpyruvate transferase" evidence="9">
    <location>
        <begin position="7"/>
        <end position="427"/>
    </location>
</feature>
<dbReference type="AlphaFoldDB" id="A0A410P552"/>
<accession>A0A410P552</accession>
<dbReference type="GO" id="GO:0009423">
    <property type="term" value="P:chorismate biosynthetic process"/>
    <property type="evidence" value="ECO:0007669"/>
    <property type="project" value="UniProtKB-UniRule"/>
</dbReference>
<feature type="binding site" evidence="8">
    <location>
        <position position="122"/>
    </location>
    <ligand>
        <name>phosphoenolpyruvate</name>
        <dbReference type="ChEBI" id="CHEBI:58702"/>
    </ligand>
</feature>
<organism evidence="10 11">
    <name type="scientific">Velamenicoccus archaeovorus</name>
    <dbReference type="NCBI Taxonomy" id="1930593"/>
    <lineage>
        <taxon>Bacteria</taxon>
        <taxon>Pseudomonadati</taxon>
        <taxon>Candidatus Omnitrophota</taxon>
        <taxon>Candidatus Velamenicoccus</taxon>
    </lineage>
</organism>
<dbReference type="HAMAP" id="MF_00210">
    <property type="entry name" value="EPSP_synth"/>
    <property type="match status" value="1"/>
</dbReference>
<name>A0A410P552_VELA1</name>
<feature type="binding site" evidence="8">
    <location>
        <position position="94"/>
    </location>
    <ligand>
        <name>phosphoenolpyruvate</name>
        <dbReference type="ChEBI" id="CHEBI:58702"/>
    </ligand>
</feature>
<evidence type="ECO:0000256" key="5">
    <source>
        <dbReference type="ARBA" id="ARBA00022679"/>
    </source>
</evidence>
<comment type="subunit">
    <text evidence="8">Monomer.</text>
</comment>
<dbReference type="InterPro" id="IPR013792">
    <property type="entry name" value="RNA3'P_cycl/enolpyr_Trfase_a/b"/>
</dbReference>
<comment type="caution">
    <text evidence="8">Lacks conserved residue(s) required for the propagation of feature annotation.</text>
</comment>
<dbReference type="InterPro" id="IPR001986">
    <property type="entry name" value="Enolpyruvate_Tfrase_dom"/>
</dbReference>
<comment type="pathway">
    <text evidence="1 8">Metabolic intermediate biosynthesis; chorismate biosynthesis; chorismate from D-erythrose 4-phosphate and phosphoenolpyruvate: step 6/7.</text>
</comment>
<dbReference type="PROSITE" id="PS00885">
    <property type="entry name" value="EPSP_SYNTHASE_2"/>
    <property type="match status" value="1"/>
</dbReference>
<evidence type="ECO:0000256" key="2">
    <source>
        <dbReference type="ARBA" id="ARBA00009948"/>
    </source>
</evidence>
<feature type="binding site" evidence="8">
    <location>
        <position position="419"/>
    </location>
    <ligand>
        <name>phosphoenolpyruvate</name>
        <dbReference type="ChEBI" id="CHEBI:58702"/>
    </ligand>
</feature>
<feature type="active site" description="Proton acceptor" evidence="8">
    <location>
        <position position="316"/>
    </location>
</feature>
<proteinExistence type="inferred from homology"/>
<comment type="subcellular location">
    <subcellularLocation>
        <location evidence="8">Cytoplasm</location>
    </subcellularLocation>
</comment>
<evidence type="ECO:0000256" key="1">
    <source>
        <dbReference type="ARBA" id="ARBA00004811"/>
    </source>
</evidence>
<comment type="similarity">
    <text evidence="2 8">Belongs to the EPSP synthase family.</text>
</comment>
<dbReference type="NCBIfam" id="TIGR01356">
    <property type="entry name" value="aroA"/>
    <property type="match status" value="1"/>
</dbReference>
<feature type="binding site" evidence="8">
    <location>
        <position position="171"/>
    </location>
    <ligand>
        <name>phosphoenolpyruvate</name>
        <dbReference type="ChEBI" id="CHEBI:58702"/>
    </ligand>
</feature>
<dbReference type="UniPathway" id="UPA00053">
    <property type="reaction ID" value="UER00089"/>
</dbReference>
<dbReference type="EMBL" id="CP019384">
    <property type="protein sequence ID" value="QAT17252.1"/>
    <property type="molecule type" value="Genomic_DNA"/>
</dbReference>
<reference evidence="10 11" key="1">
    <citation type="submission" date="2017-01" db="EMBL/GenBank/DDBJ databases">
        <title>First insights into the biology of 'candidatus Vampirococcus archaeovorus'.</title>
        <authorList>
            <person name="Kizina J."/>
            <person name="Jordan S."/>
            <person name="Stueber K."/>
            <person name="Reinhardt R."/>
            <person name="Harder J."/>
        </authorList>
    </citation>
    <scope>NUCLEOTIDE SEQUENCE [LARGE SCALE GENOMIC DNA]</scope>
    <source>
        <strain evidence="10 11">LiM</strain>
    </source>
</reference>
<sequence length="434" mass="46514">MKTMIIKPCKAIHGTAELPGDKSISHRAAILSSLAKGRTEIRRFLFSDDCLVTLSALKAMGVGVRIFRREHRVVIDSSGVLCPPMGSLNMNESGTSARMLMGLLAGQGFASRLTGAPSLLKRPMARVIKPLSLMGAGIQARRKGGKDYLPVSIRPSVLHGICWRQEVASAQVKSALLLAGLFAQGETCVHEAVMTRDHTERMLRFFGADLRMSGGGIVVKGGELTSPGFVIVPGDISSAAFFIVAALVLKGSRLVLKHVGVNPTRTGAIRVLQRMGGRIRLVSRQKGYEPAADLDIRFSRLCGTRIRSAEIPSLIDELPVLMVAASLAEGRTVIEGAGELRVKETDRIRSMSWNLKRAGVKIGTKVAAGREDIVITGSGGIKGAHFRSFGDHRTAMSMYVAALAASGVSSLDDPACVGKSFPEYFSVFKHLIAR</sequence>
<feature type="binding site" evidence="8">
    <location>
        <position position="27"/>
    </location>
    <ligand>
        <name>3-phosphoshikimate</name>
        <dbReference type="ChEBI" id="CHEBI:145989"/>
    </ligand>
</feature>
<dbReference type="CDD" id="cd01556">
    <property type="entry name" value="EPSP_synthase"/>
    <property type="match status" value="1"/>
</dbReference>
<evidence type="ECO:0000256" key="3">
    <source>
        <dbReference type="ARBA" id="ARBA00022490"/>
    </source>
</evidence>
<evidence type="ECO:0000313" key="10">
    <source>
        <dbReference type="EMBL" id="QAT17252.1"/>
    </source>
</evidence>
<feature type="binding site" evidence="8">
    <location>
        <position position="347"/>
    </location>
    <ligand>
        <name>phosphoenolpyruvate</name>
        <dbReference type="ChEBI" id="CHEBI:58702"/>
    </ligand>
</feature>
<dbReference type="OrthoDB" id="9809920at2"/>
<dbReference type="SUPFAM" id="SSF55205">
    <property type="entry name" value="EPT/RTPC-like"/>
    <property type="match status" value="1"/>
</dbReference>
<dbReference type="KEGG" id="vai:BU251_05670"/>
<keyword evidence="6 8" id="KW-0057">Aromatic amino acid biosynthesis</keyword>
<dbReference type="FunFam" id="3.65.10.10:FF:000005">
    <property type="entry name" value="3-phosphoshikimate 1-carboxyvinyltransferase"/>
    <property type="match status" value="1"/>
</dbReference>
<dbReference type="PANTHER" id="PTHR21090">
    <property type="entry name" value="AROM/DEHYDROQUINATE SYNTHASE"/>
    <property type="match status" value="1"/>
</dbReference>
<protein>
    <recommendedName>
        <fullName evidence="8">3-phosphoshikimate 1-carboxyvinyltransferase</fullName>
        <ecNumber evidence="8">2.5.1.19</ecNumber>
    </recommendedName>
    <alternativeName>
        <fullName evidence="8">5-enolpyruvylshikimate-3-phosphate synthase</fullName>
        <shortName evidence="8">EPSP synthase</shortName>
        <shortName evidence="8">EPSPS</shortName>
    </alternativeName>
</protein>
<comment type="catalytic activity">
    <reaction evidence="7">
        <text>3-phosphoshikimate + phosphoenolpyruvate = 5-O-(1-carboxyvinyl)-3-phosphoshikimate + phosphate</text>
        <dbReference type="Rhea" id="RHEA:21256"/>
        <dbReference type="ChEBI" id="CHEBI:43474"/>
        <dbReference type="ChEBI" id="CHEBI:57701"/>
        <dbReference type="ChEBI" id="CHEBI:58702"/>
        <dbReference type="ChEBI" id="CHEBI:145989"/>
        <dbReference type="EC" id="2.5.1.19"/>
    </reaction>
    <physiologicalReaction direction="left-to-right" evidence="7">
        <dbReference type="Rhea" id="RHEA:21257"/>
    </physiologicalReaction>
</comment>
<dbReference type="InterPro" id="IPR036968">
    <property type="entry name" value="Enolpyruvate_Tfrase_sf"/>
</dbReference>
<dbReference type="EC" id="2.5.1.19" evidence="8"/>
<comment type="function">
    <text evidence="8">Catalyzes the transfer of the enolpyruvyl moiety of phosphoenolpyruvate (PEP) to the 5-hydroxyl of shikimate-3-phosphate (S3P) to produce enolpyruvyl shikimate-3-phosphate and inorganic phosphate.</text>
</comment>
<dbReference type="PIRSF" id="PIRSF000505">
    <property type="entry name" value="EPSPS"/>
    <property type="match status" value="1"/>
</dbReference>
<evidence type="ECO:0000259" key="9">
    <source>
        <dbReference type="Pfam" id="PF00275"/>
    </source>
</evidence>
<feature type="binding site" evidence="8">
    <location>
        <position position="22"/>
    </location>
    <ligand>
        <name>phosphoenolpyruvate</name>
        <dbReference type="ChEBI" id="CHEBI:58702"/>
    </ligand>
</feature>
<gene>
    <name evidence="8" type="primary">aroA</name>
    <name evidence="10" type="ORF">BU251_05670</name>
</gene>
<feature type="binding site" evidence="8">
    <location>
        <position position="393"/>
    </location>
    <ligand>
        <name>phosphoenolpyruvate</name>
        <dbReference type="ChEBI" id="CHEBI:58702"/>
    </ligand>
</feature>
<evidence type="ECO:0000256" key="7">
    <source>
        <dbReference type="ARBA" id="ARBA00044633"/>
    </source>
</evidence>
<dbReference type="GO" id="GO:0009073">
    <property type="term" value="P:aromatic amino acid family biosynthetic process"/>
    <property type="evidence" value="ECO:0007669"/>
    <property type="project" value="UniProtKB-KW"/>
</dbReference>
<dbReference type="GO" id="GO:0005737">
    <property type="term" value="C:cytoplasm"/>
    <property type="evidence" value="ECO:0007669"/>
    <property type="project" value="UniProtKB-SubCell"/>
</dbReference>
<keyword evidence="3 8" id="KW-0963">Cytoplasm</keyword>
<evidence type="ECO:0000256" key="4">
    <source>
        <dbReference type="ARBA" id="ARBA00022605"/>
    </source>
</evidence>
<dbReference type="Gene3D" id="3.65.10.10">
    <property type="entry name" value="Enolpyruvate transferase domain"/>
    <property type="match status" value="2"/>
</dbReference>
<dbReference type="InterPro" id="IPR023193">
    <property type="entry name" value="EPSP_synthase_CS"/>
</dbReference>
<feature type="binding site" evidence="8">
    <location>
        <position position="316"/>
    </location>
    <ligand>
        <name>3-phosphoshikimate</name>
        <dbReference type="ChEBI" id="CHEBI:145989"/>
    </ligand>
</feature>